<evidence type="ECO:0000256" key="1">
    <source>
        <dbReference type="ARBA" id="ARBA00007109"/>
    </source>
</evidence>
<dbReference type="InterPro" id="IPR033347">
    <property type="entry name" value="Di19"/>
</dbReference>
<feature type="domain" description="Di19 C-terminal" evidence="3">
    <location>
        <begin position="241"/>
        <end position="352"/>
    </location>
</feature>
<dbReference type="PANTHER" id="PTHR31875:SF6">
    <property type="entry name" value="PROTEIN DEHYDRATION-INDUCED 19"/>
    <property type="match status" value="1"/>
</dbReference>
<feature type="domain" description="Di19 zinc-binding" evidence="2">
    <location>
        <begin position="92"/>
        <end position="123"/>
    </location>
</feature>
<proteinExistence type="inferred from homology"/>
<gene>
    <name evidence="4" type="ORF">MTR67_009365</name>
</gene>
<evidence type="ECO:0000259" key="2">
    <source>
        <dbReference type="Pfam" id="PF05605"/>
    </source>
</evidence>
<sequence>MNLLEWFAVCGVHATKEATSFRSAYKLKSISLSLFPFLLSFSMDSDFWTSRLAAAKRQLNLQQNHSYNHQTSQLVDRLSIDDFEVEEEVRPDFPCPYCYEDFDIASLCSHLEEEHSCESRVTVGVASMADKTREWHLWRTRRGRSKMAWEVIRLRDGITSAYRGMILDRKVWRSRIRVESYLVVSLTCWINIYLFRMPSIAVCCKSFPVILSNPGEVSLTLKHVQRRRRLRKVAIPSSQALSLLGRDLREAHLQVLLGGSGYRSSTATSTTAAAANDPFLSSLVLNYPTFEAEEISKSVLSSVEDSTTKSVTSQHIWKLSFDPSLSAEEREKRIRQATGRAVFVQDLFASSLLAD</sequence>
<accession>A0AAF0Q5J1</accession>
<name>A0AAF0Q5J1_SOLVR</name>
<dbReference type="InterPro" id="IPR027935">
    <property type="entry name" value="Di19_C"/>
</dbReference>
<dbReference type="Pfam" id="PF14571">
    <property type="entry name" value="Di19_C"/>
    <property type="match status" value="1"/>
</dbReference>
<dbReference type="Pfam" id="PF05605">
    <property type="entry name" value="zf-Di19"/>
    <property type="match status" value="1"/>
</dbReference>
<dbReference type="EMBL" id="CP133613">
    <property type="protein sequence ID" value="WMV15980.1"/>
    <property type="molecule type" value="Genomic_DNA"/>
</dbReference>
<organism evidence="4 5">
    <name type="scientific">Solanum verrucosum</name>
    <dbReference type="NCBI Taxonomy" id="315347"/>
    <lineage>
        <taxon>Eukaryota</taxon>
        <taxon>Viridiplantae</taxon>
        <taxon>Streptophyta</taxon>
        <taxon>Embryophyta</taxon>
        <taxon>Tracheophyta</taxon>
        <taxon>Spermatophyta</taxon>
        <taxon>Magnoliopsida</taxon>
        <taxon>eudicotyledons</taxon>
        <taxon>Gunneridae</taxon>
        <taxon>Pentapetalae</taxon>
        <taxon>asterids</taxon>
        <taxon>lamiids</taxon>
        <taxon>Solanales</taxon>
        <taxon>Solanaceae</taxon>
        <taxon>Solanoideae</taxon>
        <taxon>Solaneae</taxon>
        <taxon>Solanum</taxon>
    </lineage>
</organism>
<evidence type="ECO:0000313" key="4">
    <source>
        <dbReference type="EMBL" id="WMV15980.1"/>
    </source>
</evidence>
<comment type="similarity">
    <text evidence="1">Belongs to the Di19 family.</text>
</comment>
<dbReference type="AlphaFoldDB" id="A0AAF0Q5J1"/>
<evidence type="ECO:0000259" key="3">
    <source>
        <dbReference type="Pfam" id="PF14571"/>
    </source>
</evidence>
<evidence type="ECO:0008006" key="6">
    <source>
        <dbReference type="Google" id="ProtNLM"/>
    </source>
</evidence>
<reference evidence="4" key="1">
    <citation type="submission" date="2023-08" db="EMBL/GenBank/DDBJ databases">
        <title>A de novo genome assembly of Solanum verrucosum Schlechtendal, a Mexican diploid species geographically isolated from the other diploid A-genome species in potato relatives.</title>
        <authorList>
            <person name="Hosaka K."/>
        </authorList>
    </citation>
    <scope>NUCLEOTIDE SEQUENCE</scope>
    <source>
        <tissue evidence="4">Young leaves</tissue>
    </source>
</reference>
<dbReference type="PANTHER" id="PTHR31875">
    <property type="entry name" value="PROTEIN DEHYDRATION-INDUCED 19"/>
    <property type="match status" value="1"/>
</dbReference>
<dbReference type="Proteomes" id="UP001234989">
    <property type="component" value="Chromosome 2"/>
</dbReference>
<keyword evidence="5" id="KW-1185">Reference proteome</keyword>
<dbReference type="InterPro" id="IPR008598">
    <property type="entry name" value="Di19_Zn-bd"/>
</dbReference>
<protein>
    <recommendedName>
        <fullName evidence="6">Protein dehydration-induced 19 C-terminal domain-containing protein</fullName>
    </recommendedName>
</protein>
<evidence type="ECO:0000313" key="5">
    <source>
        <dbReference type="Proteomes" id="UP001234989"/>
    </source>
</evidence>